<accession>A0A0V0QXZ9</accession>
<dbReference type="AlphaFoldDB" id="A0A0V0QXZ9"/>
<evidence type="ECO:0000313" key="2">
    <source>
        <dbReference type="Proteomes" id="UP000054937"/>
    </source>
</evidence>
<dbReference type="EMBL" id="LDAU01000085">
    <property type="protein sequence ID" value="KRX07215.1"/>
    <property type="molecule type" value="Genomic_DNA"/>
</dbReference>
<keyword evidence="2" id="KW-1185">Reference proteome</keyword>
<name>A0A0V0QXZ9_PSEPJ</name>
<dbReference type="Pfam" id="PF12239">
    <property type="entry name" value="DUF3605"/>
    <property type="match status" value="1"/>
</dbReference>
<gene>
    <name evidence="1" type="ORF">PPERSA_00372</name>
</gene>
<reference evidence="1 2" key="1">
    <citation type="journal article" date="2015" name="Sci. Rep.">
        <title>Genome of the facultative scuticociliatosis pathogen Pseudocohnilembus persalinus provides insight into its virulence through horizontal gene transfer.</title>
        <authorList>
            <person name="Xiong J."/>
            <person name="Wang G."/>
            <person name="Cheng J."/>
            <person name="Tian M."/>
            <person name="Pan X."/>
            <person name="Warren A."/>
            <person name="Jiang C."/>
            <person name="Yuan D."/>
            <person name="Miao W."/>
        </authorList>
    </citation>
    <scope>NUCLEOTIDE SEQUENCE [LARGE SCALE GENOMIC DNA]</scope>
    <source>
        <strain evidence="1">36N120E</strain>
    </source>
</reference>
<protein>
    <submittedName>
        <fullName evidence="1">Uncharacterized protein</fullName>
    </submittedName>
</protein>
<dbReference type="InParanoid" id="A0A0V0QXZ9"/>
<dbReference type="InterPro" id="IPR022036">
    <property type="entry name" value="DUF3605"/>
</dbReference>
<dbReference type="Proteomes" id="UP000054937">
    <property type="component" value="Unassembled WGS sequence"/>
</dbReference>
<sequence length="175" mass="21378">MQLITKIQKISKIKAAWKKIEDEYIHKDYSIPLQRSLVIQQNYDQFKEKIIKEGKYQTIGQYFKEERLKPIFYQNNQNNIQNNFAILVNDFPYDIQPLQHFVFWVKPGLEHIYTVERARQICEQYFQNVIRLEVFENPTILKSIPEIQHYQIFIQFKDESQIYQEEIEKQMQPKI</sequence>
<proteinExistence type="predicted"/>
<evidence type="ECO:0000313" key="1">
    <source>
        <dbReference type="EMBL" id="KRX07215.1"/>
    </source>
</evidence>
<comment type="caution">
    <text evidence="1">The sequence shown here is derived from an EMBL/GenBank/DDBJ whole genome shotgun (WGS) entry which is preliminary data.</text>
</comment>
<organism evidence="1 2">
    <name type="scientific">Pseudocohnilembus persalinus</name>
    <name type="common">Ciliate</name>
    <dbReference type="NCBI Taxonomy" id="266149"/>
    <lineage>
        <taxon>Eukaryota</taxon>
        <taxon>Sar</taxon>
        <taxon>Alveolata</taxon>
        <taxon>Ciliophora</taxon>
        <taxon>Intramacronucleata</taxon>
        <taxon>Oligohymenophorea</taxon>
        <taxon>Scuticociliatia</taxon>
        <taxon>Philasterida</taxon>
        <taxon>Pseudocohnilembidae</taxon>
        <taxon>Pseudocohnilembus</taxon>
    </lineage>
</organism>